<keyword evidence="7" id="KW-0274">FAD</keyword>
<reference evidence="11" key="1">
    <citation type="submission" date="2018-05" db="EMBL/GenBank/DDBJ databases">
        <authorList>
            <person name="Lanie J.A."/>
            <person name="Ng W.-L."/>
            <person name="Kazmierczak K.M."/>
            <person name="Andrzejewski T.M."/>
            <person name="Davidsen T.M."/>
            <person name="Wayne K.J."/>
            <person name="Tettelin H."/>
            <person name="Glass J.I."/>
            <person name="Rusch D."/>
            <person name="Podicherti R."/>
            <person name="Tsui H.-C.T."/>
            <person name="Winkler M.E."/>
        </authorList>
    </citation>
    <scope>NUCLEOTIDE SEQUENCE</scope>
</reference>
<dbReference type="SUPFAM" id="SSF143631">
    <property type="entry name" value="ApbE-like"/>
    <property type="match status" value="1"/>
</dbReference>
<evidence type="ECO:0000256" key="6">
    <source>
        <dbReference type="ARBA" id="ARBA00022723"/>
    </source>
</evidence>
<evidence type="ECO:0000256" key="7">
    <source>
        <dbReference type="ARBA" id="ARBA00022827"/>
    </source>
</evidence>
<name>A0A381RYB2_9ZZZZ</name>
<keyword evidence="6" id="KW-0479">Metal-binding</keyword>
<dbReference type="PIRSF" id="PIRSF006268">
    <property type="entry name" value="ApbE"/>
    <property type="match status" value="1"/>
</dbReference>
<dbReference type="InterPro" id="IPR003374">
    <property type="entry name" value="ApbE-like_sf"/>
</dbReference>
<dbReference type="InterPro" id="IPR024932">
    <property type="entry name" value="ApbE"/>
</dbReference>
<dbReference type="Gene3D" id="3.10.520.10">
    <property type="entry name" value="ApbE-like domains"/>
    <property type="match status" value="1"/>
</dbReference>
<dbReference type="EMBL" id="UINC01002382">
    <property type="protein sequence ID" value="SUZ96099.1"/>
    <property type="molecule type" value="Genomic_DNA"/>
</dbReference>
<accession>A0A381RYB2</accession>
<proteinExistence type="predicted"/>
<evidence type="ECO:0000256" key="3">
    <source>
        <dbReference type="ARBA" id="ARBA00016337"/>
    </source>
</evidence>
<organism evidence="11">
    <name type="scientific">marine metagenome</name>
    <dbReference type="NCBI Taxonomy" id="408172"/>
    <lineage>
        <taxon>unclassified sequences</taxon>
        <taxon>metagenomes</taxon>
        <taxon>ecological metagenomes</taxon>
    </lineage>
</organism>
<evidence type="ECO:0000256" key="8">
    <source>
        <dbReference type="ARBA" id="ARBA00022842"/>
    </source>
</evidence>
<gene>
    <name evidence="11" type="ORF">METZ01_LOCUS48953</name>
</gene>
<evidence type="ECO:0000256" key="4">
    <source>
        <dbReference type="ARBA" id="ARBA00022630"/>
    </source>
</evidence>
<dbReference type="GO" id="GO:0046872">
    <property type="term" value="F:metal ion binding"/>
    <property type="evidence" value="ECO:0007669"/>
    <property type="project" value="UniProtKB-KW"/>
</dbReference>
<evidence type="ECO:0000313" key="11">
    <source>
        <dbReference type="EMBL" id="SUZ96099.1"/>
    </source>
</evidence>
<keyword evidence="4" id="KW-0285">Flavoprotein</keyword>
<dbReference type="EC" id="2.7.1.180" evidence="2"/>
<evidence type="ECO:0000256" key="9">
    <source>
        <dbReference type="ARBA" id="ARBA00031306"/>
    </source>
</evidence>
<comment type="cofactor">
    <cofactor evidence="1">
        <name>Mg(2+)</name>
        <dbReference type="ChEBI" id="CHEBI:18420"/>
    </cofactor>
</comment>
<dbReference type="Pfam" id="PF02424">
    <property type="entry name" value="ApbE"/>
    <property type="match status" value="1"/>
</dbReference>
<dbReference type="AlphaFoldDB" id="A0A381RYB2"/>
<dbReference type="GO" id="GO:0016740">
    <property type="term" value="F:transferase activity"/>
    <property type="evidence" value="ECO:0007669"/>
    <property type="project" value="UniProtKB-KW"/>
</dbReference>
<evidence type="ECO:0000256" key="10">
    <source>
        <dbReference type="ARBA" id="ARBA00048540"/>
    </source>
</evidence>
<keyword evidence="5" id="KW-0808">Transferase</keyword>
<keyword evidence="8" id="KW-0460">Magnesium</keyword>
<evidence type="ECO:0000256" key="5">
    <source>
        <dbReference type="ARBA" id="ARBA00022679"/>
    </source>
</evidence>
<dbReference type="PANTHER" id="PTHR30040">
    <property type="entry name" value="THIAMINE BIOSYNTHESIS LIPOPROTEIN APBE"/>
    <property type="match status" value="1"/>
</dbReference>
<sequence>MIDMNSSSQYLTSDQAVPDKFSSLLEMGFKRVDPGPITTESVRIDNNTHRISQVRPAMGSFVTISALHQSEMLAAAAVGEAFEEMDRVISVLNRFDGNSALAYLNDTGRIESAPPELIQVVGGGLDYHRLTGGAFDITVKPIIDLFRDPQTYESRIPPSNTELSEARELVGSEYIGVDDRNVSLSRNGMGLTLDGIAKGYIVDAMADALLGHGATRFLINAGGDIRAAGDRGDKLPWTIAVRDPEDKVPSWDNESWQRSIVPDLIQITAGGVATSGSYEVYFDRDRLAHHIVKGQTGRSPTHAMSVTVAAATTMEADALATAIFVLGPNEGKRLIDELDDCECLIIDRQGKQARSSGWGGIATSGSKPE</sequence>
<dbReference type="PANTHER" id="PTHR30040:SF2">
    <property type="entry name" value="FAD:PROTEIN FMN TRANSFERASE"/>
    <property type="match status" value="1"/>
</dbReference>
<comment type="catalytic activity">
    <reaction evidence="10">
        <text>L-threonyl-[protein] + FAD = FMN-L-threonyl-[protein] + AMP + H(+)</text>
        <dbReference type="Rhea" id="RHEA:36847"/>
        <dbReference type="Rhea" id="RHEA-COMP:11060"/>
        <dbReference type="Rhea" id="RHEA-COMP:11061"/>
        <dbReference type="ChEBI" id="CHEBI:15378"/>
        <dbReference type="ChEBI" id="CHEBI:30013"/>
        <dbReference type="ChEBI" id="CHEBI:57692"/>
        <dbReference type="ChEBI" id="CHEBI:74257"/>
        <dbReference type="ChEBI" id="CHEBI:456215"/>
        <dbReference type="EC" id="2.7.1.180"/>
    </reaction>
</comment>
<protein>
    <recommendedName>
        <fullName evidence="3">FAD:protein FMN transferase</fullName>
        <ecNumber evidence="2">2.7.1.180</ecNumber>
    </recommendedName>
    <alternativeName>
        <fullName evidence="9">Flavin transferase</fullName>
    </alternativeName>
</protein>
<evidence type="ECO:0000256" key="2">
    <source>
        <dbReference type="ARBA" id="ARBA00011955"/>
    </source>
</evidence>
<evidence type="ECO:0000256" key="1">
    <source>
        <dbReference type="ARBA" id="ARBA00001946"/>
    </source>
</evidence>